<dbReference type="SUPFAM" id="SSF52507">
    <property type="entry name" value="Homo-oligomeric flavin-containing Cys decarboxylases, HFCD"/>
    <property type="match status" value="1"/>
</dbReference>
<accession>A0A3D3RAZ3</accession>
<dbReference type="InterPro" id="IPR036551">
    <property type="entry name" value="Flavin_trans-like"/>
</dbReference>
<proteinExistence type="predicted"/>
<evidence type="ECO:0000313" key="2">
    <source>
        <dbReference type="EMBL" id="HCO26005.1"/>
    </source>
</evidence>
<dbReference type="Proteomes" id="UP000263642">
    <property type="component" value="Unassembled WGS sequence"/>
</dbReference>
<dbReference type="EMBL" id="DQAY01000147">
    <property type="protein sequence ID" value="HCO26005.1"/>
    <property type="molecule type" value="Genomic_DNA"/>
</dbReference>
<sequence>MSTGNQPMQGREILLGVSGGIAAYKTADLASKLVQKGAAVSVVMTQAAQKFIGATTFEALTGRPVYQDGFAPREHFQGEHIGLVRRAELFVIAPATANVMAQMAHGFADDLLATLTLTCTAPILLAPAMNADMWAKASVQRNLKQLQADGIQIVEPGEGWLSCGVIGKGRMAEPAEILTRIEELLG</sequence>
<dbReference type="PANTHER" id="PTHR14359">
    <property type="entry name" value="HOMO-OLIGOMERIC FLAVIN CONTAINING CYS DECARBOXYLASE FAMILY"/>
    <property type="match status" value="1"/>
</dbReference>
<feature type="domain" description="Flavoprotein" evidence="1">
    <location>
        <begin position="12"/>
        <end position="184"/>
    </location>
</feature>
<dbReference type="GO" id="GO:0010181">
    <property type="term" value="F:FMN binding"/>
    <property type="evidence" value="ECO:0007669"/>
    <property type="project" value="TreeGrafter"/>
</dbReference>
<reference evidence="2 3" key="1">
    <citation type="journal article" date="2018" name="Nat. Biotechnol.">
        <title>A standardized bacterial taxonomy based on genome phylogeny substantially revises the tree of life.</title>
        <authorList>
            <person name="Parks D.H."/>
            <person name="Chuvochina M."/>
            <person name="Waite D.W."/>
            <person name="Rinke C."/>
            <person name="Skarshewski A."/>
            <person name="Chaumeil P.A."/>
            <person name="Hugenholtz P."/>
        </authorList>
    </citation>
    <scope>NUCLEOTIDE SEQUENCE [LARGE SCALE GENOMIC DNA]</scope>
    <source>
        <strain evidence="2">UBA9375</strain>
    </source>
</reference>
<gene>
    <name evidence="2" type="ORF">DIT97_24355</name>
</gene>
<dbReference type="InterPro" id="IPR003382">
    <property type="entry name" value="Flavoprotein"/>
</dbReference>
<evidence type="ECO:0000313" key="3">
    <source>
        <dbReference type="Proteomes" id="UP000263642"/>
    </source>
</evidence>
<dbReference type="GO" id="GO:0004633">
    <property type="term" value="F:phosphopantothenoylcysteine decarboxylase activity"/>
    <property type="evidence" value="ECO:0007669"/>
    <property type="project" value="TreeGrafter"/>
</dbReference>
<dbReference type="RefSeq" id="WP_154898334.1">
    <property type="nucleotide sequence ID" value="NZ_CAXBMG010000025.1"/>
</dbReference>
<dbReference type="GO" id="GO:0071513">
    <property type="term" value="C:phosphopantothenoylcysteine decarboxylase complex"/>
    <property type="evidence" value="ECO:0007669"/>
    <property type="project" value="TreeGrafter"/>
</dbReference>
<dbReference type="Gene3D" id="3.40.50.1950">
    <property type="entry name" value="Flavin prenyltransferase-like"/>
    <property type="match status" value="1"/>
</dbReference>
<dbReference type="GO" id="GO:0015937">
    <property type="term" value="P:coenzyme A biosynthetic process"/>
    <property type="evidence" value="ECO:0007669"/>
    <property type="project" value="TreeGrafter"/>
</dbReference>
<name>A0A3D3RAZ3_9PLAN</name>
<comment type="caution">
    <text evidence="2">The sequence shown here is derived from an EMBL/GenBank/DDBJ whole genome shotgun (WGS) entry which is preliminary data.</text>
</comment>
<protein>
    <submittedName>
        <fullName evidence="2">Phosphopantothenoylcysteine decarboxylase</fullName>
    </submittedName>
</protein>
<evidence type="ECO:0000259" key="1">
    <source>
        <dbReference type="Pfam" id="PF02441"/>
    </source>
</evidence>
<dbReference type="Pfam" id="PF02441">
    <property type="entry name" value="Flavoprotein"/>
    <property type="match status" value="1"/>
</dbReference>
<organism evidence="2 3">
    <name type="scientific">Gimesia maris</name>
    <dbReference type="NCBI Taxonomy" id="122"/>
    <lineage>
        <taxon>Bacteria</taxon>
        <taxon>Pseudomonadati</taxon>
        <taxon>Planctomycetota</taxon>
        <taxon>Planctomycetia</taxon>
        <taxon>Planctomycetales</taxon>
        <taxon>Planctomycetaceae</taxon>
        <taxon>Gimesia</taxon>
    </lineage>
</organism>
<dbReference type="PANTHER" id="PTHR14359:SF6">
    <property type="entry name" value="PHOSPHOPANTOTHENOYLCYSTEINE DECARBOXYLASE"/>
    <property type="match status" value="1"/>
</dbReference>
<dbReference type="AlphaFoldDB" id="A0A3D3RAZ3"/>